<evidence type="ECO:0000313" key="1">
    <source>
        <dbReference type="EMBL" id="TFK64394.1"/>
    </source>
</evidence>
<evidence type="ECO:0000313" key="2">
    <source>
        <dbReference type="Proteomes" id="UP000308600"/>
    </source>
</evidence>
<accession>A0ACD3AG78</accession>
<organism evidence="1 2">
    <name type="scientific">Pluteus cervinus</name>
    <dbReference type="NCBI Taxonomy" id="181527"/>
    <lineage>
        <taxon>Eukaryota</taxon>
        <taxon>Fungi</taxon>
        <taxon>Dikarya</taxon>
        <taxon>Basidiomycota</taxon>
        <taxon>Agaricomycotina</taxon>
        <taxon>Agaricomycetes</taxon>
        <taxon>Agaricomycetidae</taxon>
        <taxon>Agaricales</taxon>
        <taxon>Pluteineae</taxon>
        <taxon>Pluteaceae</taxon>
        <taxon>Pluteus</taxon>
    </lineage>
</organism>
<gene>
    <name evidence="1" type="ORF">BDN72DRAFT_901597</name>
</gene>
<keyword evidence="2" id="KW-1185">Reference proteome</keyword>
<name>A0ACD3AG78_9AGAR</name>
<proteinExistence type="predicted"/>
<reference evidence="1 2" key="1">
    <citation type="journal article" date="2019" name="Nat. Ecol. Evol.">
        <title>Megaphylogeny resolves global patterns of mushroom evolution.</title>
        <authorList>
            <person name="Varga T."/>
            <person name="Krizsan K."/>
            <person name="Foldi C."/>
            <person name="Dima B."/>
            <person name="Sanchez-Garcia M."/>
            <person name="Sanchez-Ramirez S."/>
            <person name="Szollosi G.J."/>
            <person name="Szarkandi J.G."/>
            <person name="Papp V."/>
            <person name="Albert L."/>
            <person name="Andreopoulos W."/>
            <person name="Angelini C."/>
            <person name="Antonin V."/>
            <person name="Barry K.W."/>
            <person name="Bougher N.L."/>
            <person name="Buchanan P."/>
            <person name="Buyck B."/>
            <person name="Bense V."/>
            <person name="Catcheside P."/>
            <person name="Chovatia M."/>
            <person name="Cooper J."/>
            <person name="Damon W."/>
            <person name="Desjardin D."/>
            <person name="Finy P."/>
            <person name="Geml J."/>
            <person name="Haridas S."/>
            <person name="Hughes K."/>
            <person name="Justo A."/>
            <person name="Karasinski D."/>
            <person name="Kautmanova I."/>
            <person name="Kiss B."/>
            <person name="Kocsube S."/>
            <person name="Kotiranta H."/>
            <person name="LaButti K.M."/>
            <person name="Lechner B.E."/>
            <person name="Liimatainen K."/>
            <person name="Lipzen A."/>
            <person name="Lukacs Z."/>
            <person name="Mihaltcheva S."/>
            <person name="Morgado L.N."/>
            <person name="Niskanen T."/>
            <person name="Noordeloos M.E."/>
            <person name="Ohm R.A."/>
            <person name="Ortiz-Santana B."/>
            <person name="Ovrebo C."/>
            <person name="Racz N."/>
            <person name="Riley R."/>
            <person name="Savchenko A."/>
            <person name="Shiryaev A."/>
            <person name="Soop K."/>
            <person name="Spirin V."/>
            <person name="Szebenyi C."/>
            <person name="Tomsovsky M."/>
            <person name="Tulloss R.E."/>
            <person name="Uehling J."/>
            <person name="Grigoriev I.V."/>
            <person name="Vagvolgyi C."/>
            <person name="Papp T."/>
            <person name="Martin F.M."/>
            <person name="Miettinen O."/>
            <person name="Hibbett D.S."/>
            <person name="Nagy L.G."/>
        </authorList>
    </citation>
    <scope>NUCLEOTIDE SEQUENCE [LARGE SCALE GENOMIC DNA]</scope>
    <source>
        <strain evidence="1 2">NL-1719</strain>
    </source>
</reference>
<sequence>MSGDYVPFEFPLELEQDIFAFAFRQNRFDALNLLLVSKTVFGWIIPLLYEVVVIGAGSQIGEDQIKEYGHHVRHLHVQGSAGWAAYCPRAFDIALWLRPTPNEIEDILELPIIQLSTEIHIFFNRTPKMLAFCSRITHLDITTGSHWDPREIIPHFLALSHVAMFSNVDLHIIKTCLEVGRDLELKLMILLSWNSKHHATETETDPLYEEEREPGDEEHVIRVVLQRPYIEDWEEGAWGGVDMWAFADQVLDKRRIETSKSQTSIA</sequence>
<protein>
    <submittedName>
        <fullName evidence="1">Uncharacterized protein</fullName>
    </submittedName>
</protein>
<dbReference type="Proteomes" id="UP000308600">
    <property type="component" value="Unassembled WGS sequence"/>
</dbReference>
<dbReference type="EMBL" id="ML208476">
    <property type="protein sequence ID" value="TFK64394.1"/>
    <property type="molecule type" value="Genomic_DNA"/>
</dbReference>